<accession>A0A415E6L0</accession>
<keyword evidence="3" id="KW-1185">Reference proteome</keyword>
<evidence type="ECO:0000256" key="1">
    <source>
        <dbReference type="SAM" id="Phobius"/>
    </source>
</evidence>
<feature type="transmembrane region" description="Helical" evidence="1">
    <location>
        <begin position="38"/>
        <end position="57"/>
    </location>
</feature>
<reference evidence="2 3" key="1">
    <citation type="submission" date="2018-08" db="EMBL/GenBank/DDBJ databases">
        <title>A genome reference for cultivated species of the human gut microbiota.</title>
        <authorList>
            <person name="Zou Y."/>
            <person name="Xue W."/>
            <person name="Luo G."/>
        </authorList>
    </citation>
    <scope>NUCLEOTIDE SEQUENCE [LARGE SCALE GENOMIC DNA]</scope>
    <source>
        <strain evidence="2 3">AM07-24</strain>
    </source>
</reference>
<gene>
    <name evidence="2" type="ORF">DW099_01620</name>
</gene>
<proteinExistence type="predicted"/>
<keyword evidence="1" id="KW-1133">Transmembrane helix</keyword>
<comment type="caution">
    <text evidence="2">The sequence shown here is derived from an EMBL/GenBank/DDBJ whole genome shotgun (WGS) entry which is preliminary data.</text>
</comment>
<evidence type="ECO:0000313" key="3">
    <source>
        <dbReference type="Proteomes" id="UP000284841"/>
    </source>
</evidence>
<dbReference type="AlphaFoldDB" id="A0A415E6L0"/>
<dbReference type="Proteomes" id="UP000284841">
    <property type="component" value="Unassembled WGS sequence"/>
</dbReference>
<keyword evidence="1" id="KW-0812">Transmembrane</keyword>
<organism evidence="2 3">
    <name type="scientific">Emergencia timonensis</name>
    <dbReference type="NCBI Taxonomy" id="1776384"/>
    <lineage>
        <taxon>Bacteria</taxon>
        <taxon>Bacillati</taxon>
        <taxon>Bacillota</taxon>
        <taxon>Clostridia</taxon>
        <taxon>Peptostreptococcales</taxon>
        <taxon>Anaerovoracaceae</taxon>
        <taxon>Emergencia</taxon>
    </lineage>
</organism>
<name>A0A415E6L0_9FIRM</name>
<sequence>MLGNYVLAAIISFSIFCFRLYDFIVFEEFYGERYGREWVFAILILALFLCGAIYSSIKSWKIYRKNRKCKKEQDR</sequence>
<evidence type="ECO:0000313" key="2">
    <source>
        <dbReference type="EMBL" id="RHJ89300.1"/>
    </source>
</evidence>
<dbReference type="EMBL" id="QRMS01000001">
    <property type="protein sequence ID" value="RHJ89300.1"/>
    <property type="molecule type" value="Genomic_DNA"/>
</dbReference>
<feature type="transmembrane region" description="Helical" evidence="1">
    <location>
        <begin position="5"/>
        <end position="26"/>
    </location>
</feature>
<keyword evidence="1" id="KW-0472">Membrane</keyword>
<dbReference type="STRING" id="1776384.GCA_900086585_02603"/>
<protein>
    <submittedName>
        <fullName evidence="2">Uncharacterized protein</fullName>
    </submittedName>
</protein>